<dbReference type="Proteomes" id="UP000490800">
    <property type="component" value="Unassembled WGS sequence"/>
</dbReference>
<proteinExistence type="predicted"/>
<keyword evidence="2" id="KW-1185">Reference proteome</keyword>
<comment type="caution">
    <text evidence="1">The sequence shown here is derived from an EMBL/GenBank/DDBJ whole genome shotgun (WGS) entry which is preliminary data.</text>
</comment>
<dbReference type="SUPFAM" id="SSF89360">
    <property type="entry name" value="HesB-like domain"/>
    <property type="match status" value="1"/>
</dbReference>
<protein>
    <submittedName>
        <fullName evidence="1">Fe-S cluster assembly protein HesB</fullName>
    </submittedName>
</protein>
<reference evidence="1 2" key="1">
    <citation type="journal article" date="2019" name="Microorganisms">
        <title>Paenibacillus lutrae sp. nov., A Chitinolytic Species Isolated from A River Otter in Castril Natural Park, Granada, Spain.</title>
        <authorList>
            <person name="Rodriguez M."/>
            <person name="Reina J.C."/>
            <person name="Bejar V."/>
            <person name="Llamas I."/>
        </authorList>
    </citation>
    <scope>NUCLEOTIDE SEQUENCE [LARGE SCALE GENOMIC DNA]</scope>
    <source>
        <strain evidence="1 2">N10</strain>
    </source>
</reference>
<organism evidence="1 2">
    <name type="scientific">Paenibacillus lutrae</name>
    <dbReference type="NCBI Taxonomy" id="2078573"/>
    <lineage>
        <taxon>Bacteria</taxon>
        <taxon>Bacillati</taxon>
        <taxon>Bacillota</taxon>
        <taxon>Bacilli</taxon>
        <taxon>Bacillales</taxon>
        <taxon>Paenibacillaceae</taxon>
        <taxon>Paenibacillus</taxon>
    </lineage>
</organism>
<evidence type="ECO:0000313" key="1">
    <source>
        <dbReference type="EMBL" id="MVP01091.1"/>
    </source>
</evidence>
<dbReference type="EMBL" id="RHLK01000010">
    <property type="protein sequence ID" value="MVP01091.1"/>
    <property type="molecule type" value="Genomic_DNA"/>
</dbReference>
<accession>A0A7X3FJZ9</accession>
<dbReference type="RefSeq" id="WP_157337187.1">
    <property type="nucleotide sequence ID" value="NZ_RHLK01000010.1"/>
</dbReference>
<dbReference type="InterPro" id="IPR035903">
    <property type="entry name" value="HesB-like_dom_sf"/>
</dbReference>
<sequence length="91" mass="10003">MGIRVSPGAIACFKGDWGFQSGDQVRIFVRYSGGGEDAFTFGIMKDSPHYPGVTAEEDGISFFMEQSDIWYLEGRDLVIDGNGEDISISRV</sequence>
<dbReference type="OrthoDB" id="1645729at2"/>
<gene>
    <name evidence="1" type="ORF">EDM21_16460</name>
</gene>
<name>A0A7X3FJZ9_9BACL</name>
<dbReference type="AlphaFoldDB" id="A0A7X3FJZ9"/>
<evidence type="ECO:0000313" key="2">
    <source>
        <dbReference type="Proteomes" id="UP000490800"/>
    </source>
</evidence>